<evidence type="ECO:0000256" key="7">
    <source>
        <dbReference type="ARBA" id="ARBA00033135"/>
    </source>
</evidence>
<keyword evidence="5" id="KW-0804">Transcription</keyword>
<evidence type="ECO:0000256" key="6">
    <source>
        <dbReference type="ARBA" id="ARBA00029628"/>
    </source>
</evidence>
<evidence type="ECO:0000256" key="2">
    <source>
        <dbReference type="ARBA" id="ARBA00015075"/>
    </source>
</evidence>
<comment type="similarity">
    <text evidence="1">Belongs to the CcdB toxin family.</text>
</comment>
<dbReference type="GO" id="GO:0006276">
    <property type="term" value="P:plasmid maintenance"/>
    <property type="evidence" value="ECO:0007669"/>
    <property type="project" value="InterPro"/>
</dbReference>
<evidence type="ECO:0000256" key="5">
    <source>
        <dbReference type="ARBA" id="ARBA00023163"/>
    </source>
</evidence>
<dbReference type="AlphaFoldDB" id="A0A450S104"/>
<evidence type="ECO:0000313" key="8">
    <source>
        <dbReference type="EMBL" id="VFJ45327.1"/>
    </source>
</evidence>
<gene>
    <name evidence="8" type="ORF">BECKFW1821A_GA0114235_100939</name>
</gene>
<sequence length="105" mass="11965">MTQFMVYENRNRNSREAYPYLVNVQNNLLDSLNSRLVIPLTSFGHFGDLNISNLCPIITIDDTRYVLLTHQMTTVPVSALKTPVTSLDRYRDDIISAIDFLVTGI</sequence>
<protein>
    <recommendedName>
        <fullName evidence="2">Toxin CcdB</fullName>
    </recommendedName>
    <alternativeName>
        <fullName evidence="7">Cytotoxic protein CcdB</fullName>
    </alternativeName>
    <alternativeName>
        <fullName evidence="6">Protein LetD</fullName>
    </alternativeName>
</protein>
<name>A0A450S104_9GAMM</name>
<dbReference type="Gene3D" id="2.30.30.110">
    <property type="match status" value="1"/>
</dbReference>
<dbReference type="InterPro" id="IPR011067">
    <property type="entry name" value="Plasmid_toxin/cell-grow_inhib"/>
</dbReference>
<keyword evidence="3" id="KW-0678">Repressor</keyword>
<dbReference type="GO" id="GO:0008657">
    <property type="term" value="F:DNA topoisomerase type II (double strand cut, ATP-hydrolyzing) inhibitor activity"/>
    <property type="evidence" value="ECO:0007669"/>
    <property type="project" value="InterPro"/>
</dbReference>
<organism evidence="8">
    <name type="scientific">Candidatus Kentrum sp. FW</name>
    <dbReference type="NCBI Taxonomy" id="2126338"/>
    <lineage>
        <taxon>Bacteria</taxon>
        <taxon>Pseudomonadati</taxon>
        <taxon>Pseudomonadota</taxon>
        <taxon>Gammaproteobacteria</taxon>
        <taxon>Candidatus Kentrum</taxon>
    </lineage>
</organism>
<dbReference type="InterPro" id="IPR002712">
    <property type="entry name" value="CcdB"/>
</dbReference>
<reference evidence="8" key="1">
    <citation type="submission" date="2019-02" db="EMBL/GenBank/DDBJ databases">
        <authorList>
            <person name="Gruber-Vodicka R. H."/>
            <person name="Seah K. B. B."/>
        </authorList>
    </citation>
    <scope>NUCLEOTIDE SEQUENCE</scope>
    <source>
        <strain evidence="8">BECK_BZ15</strain>
    </source>
</reference>
<keyword evidence="4" id="KW-0805">Transcription regulation</keyword>
<dbReference type="EMBL" id="CAADEW010000009">
    <property type="protein sequence ID" value="VFJ45327.1"/>
    <property type="molecule type" value="Genomic_DNA"/>
</dbReference>
<evidence type="ECO:0000256" key="3">
    <source>
        <dbReference type="ARBA" id="ARBA00022491"/>
    </source>
</evidence>
<dbReference type="Pfam" id="PF01845">
    <property type="entry name" value="CcdB"/>
    <property type="match status" value="1"/>
</dbReference>
<dbReference type="SUPFAM" id="SSF50118">
    <property type="entry name" value="Cell growth inhibitor/plasmid maintenance toxic component"/>
    <property type="match status" value="1"/>
</dbReference>
<evidence type="ECO:0000256" key="4">
    <source>
        <dbReference type="ARBA" id="ARBA00023015"/>
    </source>
</evidence>
<accession>A0A450S104</accession>
<evidence type="ECO:0000256" key="1">
    <source>
        <dbReference type="ARBA" id="ARBA00005230"/>
    </source>
</evidence>
<proteinExistence type="inferred from homology"/>